<dbReference type="EMBL" id="QJTF01000002">
    <property type="protein sequence ID" value="PYE90124.1"/>
    <property type="molecule type" value="Genomic_DNA"/>
</dbReference>
<name>A0A318T6S9_9HYPH</name>
<dbReference type="AlphaFoldDB" id="A0A318T6S9"/>
<dbReference type="InterPro" id="IPR027417">
    <property type="entry name" value="P-loop_NTPase"/>
</dbReference>
<dbReference type="RefSeq" id="WP_342633257.1">
    <property type="nucleotide sequence ID" value="NZ_QJTF01000002.1"/>
</dbReference>
<accession>A0A318T6S9</accession>
<dbReference type="SUPFAM" id="SSF52540">
    <property type="entry name" value="P-loop containing nucleoside triphosphate hydrolases"/>
    <property type="match status" value="1"/>
</dbReference>
<protein>
    <submittedName>
        <fullName evidence="2">AAA domain-containing protein</fullName>
    </submittedName>
</protein>
<reference evidence="2 3" key="1">
    <citation type="submission" date="2018-06" db="EMBL/GenBank/DDBJ databases">
        <title>Genomic Encyclopedia of Type Strains, Phase III (KMG-III): the genomes of soil and plant-associated and newly described type strains.</title>
        <authorList>
            <person name="Whitman W."/>
        </authorList>
    </citation>
    <scope>NUCLEOTIDE SEQUENCE [LARGE SCALE GENOMIC DNA]</scope>
    <source>
        <strain evidence="2 3">ORS 1419</strain>
    </source>
</reference>
<evidence type="ECO:0000313" key="3">
    <source>
        <dbReference type="Proteomes" id="UP000247454"/>
    </source>
</evidence>
<dbReference type="InterPro" id="IPR038727">
    <property type="entry name" value="NadR/Ttd14_AAA_dom"/>
</dbReference>
<gene>
    <name evidence="2" type="ORF">C7477_102214</name>
</gene>
<dbReference type="Gene3D" id="3.40.50.300">
    <property type="entry name" value="P-loop containing nucleotide triphosphate hydrolases"/>
    <property type="match status" value="1"/>
</dbReference>
<sequence>MSKDTDRFFVLTGGPGSGKNTLIEVLRESGYASSAEAGRGIIQRQMAISGPALPWANPALFAETMLVWEMRSYEIARQEDGIVFFDRGLPDIASGT</sequence>
<organism evidence="2 3">
    <name type="scientific">Phyllobacterium leguminum</name>
    <dbReference type="NCBI Taxonomy" id="314237"/>
    <lineage>
        <taxon>Bacteria</taxon>
        <taxon>Pseudomonadati</taxon>
        <taxon>Pseudomonadota</taxon>
        <taxon>Alphaproteobacteria</taxon>
        <taxon>Hyphomicrobiales</taxon>
        <taxon>Phyllobacteriaceae</taxon>
        <taxon>Phyllobacterium</taxon>
    </lineage>
</organism>
<feature type="domain" description="NadR/Ttd14 AAA" evidence="1">
    <location>
        <begin position="9"/>
        <end position="93"/>
    </location>
</feature>
<comment type="caution">
    <text evidence="2">The sequence shown here is derived from an EMBL/GenBank/DDBJ whole genome shotgun (WGS) entry which is preliminary data.</text>
</comment>
<dbReference type="Proteomes" id="UP000247454">
    <property type="component" value="Unassembled WGS sequence"/>
</dbReference>
<evidence type="ECO:0000259" key="1">
    <source>
        <dbReference type="Pfam" id="PF13521"/>
    </source>
</evidence>
<keyword evidence="3" id="KW-1185">Reference proteome</keyword>
<dbReference type="Pfam" id="PF13521">
    <property type="entry name" value="AAA_28"/>
    <property type="match status" value="1"/>
</dbReference>
<evidence type="ECO:0000313" key="2">
    <source>
        <dbReference type="EMBL" id="PYE90124.1"/>
    </source>
</evidence>
<proteinExistence type="predicted"/>